<feature type="domain" description="Notch ligand N-terminal" evidence="6">
    <location>
        <begin position="31"/>
        <end position="125"/>
    </location>
</feature>
<accession>A0A8E0S645</accession>
<dbReference type="Pfam" id="PF07657">
    <property type="entry name" value="MNNL"/>
    <property type="match status" value="1"/>
</dbReference>
<sequence>MFCILFVYILSYLTWTISPITLNDNGSHLATFSVKLLEFQNRGRRRMDGKCCGKSNDGLAHCQQPCSLEFLICLEPFGIPVSLTNSEPYSGPCVYGKTGTGHWGNSDVTYGVDEAPTHHINITLPWPVSLFGKF</sequence>
<keyword evidence="5" id="KW-0732">Signal</keyword>
<evidence type="ECO:0000256" key="1">
    <source>
        <dbReference type="ARBA" id="ARBA00022536"/>
    </source>
</evidence>
<evidence type="ECO:0000256" key="4">
    <source>
        <dbReference type="ARBA" id="ARBA00022989"/>
    </source>
</evidence>
<dbReference type="GO" id="GO:0007219">
    <property type="term" value="P:Notch signaling pathway"/>
    <property type="evidence" value="ECO:0007669"/>
    <property type="project" value="InterPro"/>
</dbReference>
<evidence type="ECO:0000256" key="3">
    <source>
        <dbReference type="ARBA" id="ARBA00022737"/>
    </source>
</evidence>
<evidence type="ECO:0000256" key="5">
    <source>
        <dbReference type="SAM" id="SignalP"/>
    </source>
</evidence>
<keyword evidence="8" id="KW-1185">Reference proteome</keyword>
<evidence type="ECO:0000313" key="8">
    <source>
        <dbReference type="Proteomes" id="UP000728185"/>
    </source>
</evidence>
<reference evidence="7" key="1">
    <citation type="submission" date="2019-05" db="EMBL/GenBank/DDBJ databases">
        <title>Annotation for the trematode Fasciolopsis buski.</title>
        <authorList>
            <person name="Choi Y.-J."/>
        </authorList>
    </citation>
    <scope>NUCLEOTIDE SEQUENCE</scope>
    <source>
        <strain evidence="7">HT</strain>
        <tissue evidence="7">Whole worm</tissue>
    </source>
</reference>
<proteinExistence type="predicted"/>
<dbReference type="OrthoDB" id="6258286at2759"/>
<keyword evidence="4" id="KW-0472">Membrane</keyword>
<dbReference type="Gene3D" id="2.60.40.3510">
    <property type="match status" value="1"/>
</dbReference>
<keyword evidence="1" id="KW-0245">EGF-like domain</keyword>
<comment type="caution">
    <text evidence="7">The sequence shown here is derived from an EMBL/GenBank/DDBJ whole genome shotgun (WGS) entry which is preliminary data.</text>
</comment>
<dbReference type="EMBL" id="LUCM01002541">
    <property type="protein sequence ID" value="KAA0197195.1"/>
    <property type="molecule type" value="Genomic_DNA"/>
</dbReference>
<organism evidence="7 8">
    <name type="scientific">Fasciolopsis buskii</name>
    <dbReference type="NCBI Taxonomy" id="27845"/>
    <lineage>
        <taxon>Eukaryota</taxon>
        <taxon>Metazoa</taxon>
        <taxon>Spiralia</taxon>
        <taxon>Lophotrochozoa</taxon>
        <taxon>Platyhelminthes</taxon>
        <taxon>Trematoda</taxon>
        <taxon>Digenea</taxon>
        <taxon>Plagiorchiida</taxon>
        <taxon>Echinostomata</taxon>
        <taxon>Echinostomatoidea</taxon>
        <taxon>Fasciolidae</taxon>
        <taxon>Fasciolopsis</taxon>
    </lineage>
</organism>
<dbReference type="InterPro" id="IPR011651">
    <property type="entry name" value="Notch_ligand_N"/>
</dbReference>
<evidence type="ECO:0000259" key="6">
    <source>
        <dbReference type="Pfam" id="PF07657"/>
    </source>
</evidence>
<protein>
    <recommendedName>
        <fullName evidence="6">Notch ligand N-terminal domain-containing protein</fullName>
    </recommendedName>
</protein>
<dbReference type="GO" id="GO:0016020">
    <property type="term" value="C:membrane"/>
    <property type="evidence" value="ECO:0007669"/>
    <property type="project" value="UniProtKB-SubCell"/>
</dbReference>
<dbReference type="Proteomes" id="UP000728185">
    <property type="component" value="Unassembled WGS sequence"/>
</dbReference>
<gene>
    <name evidence="7" type="ORF">FBUS_03375</name>
</gene>
<feature type="chain" id="PRO_5034666900" description="Notch ligand N-terminal domain-containing protein" evidence="5">
    <location>
        <begin position="17"/>
        <end position="134"/>
    </location>
</feature>
<evidence type="ECO:0000313" key="7">
    <source>
        <dbReference type="EMBL" id="KAA0197195.1"/>
    </source>
</evidence>
<feature type="signal peptide" evidence="5">
    <location>
        <begin position="1"/>
        <end position="16"/>
    </location>
</feature>
<keyword evidence="4" id="KW-1133">Transmembrane helix</keyword>
<dbReference type="AlphaFoldDB" id="A0A8E0S645"/>
<keyword evidence="3" id="KW-0677">Repeat</keyword>
<name>A0A8E0S645_9TREM</name>
<keyword evidence="2" id="KW-0812">Transmembrane</keyword>
<evidence type="ECO:0000256" key="2">
    <source>
        <dbReference type="ARBA" id="ARBA00022692"/>
    </source>
</evidence>